<evidence type="ECO:0000313" key="3">
    <source>
        <dbReference type="Proteomes" id="UP000183263"/>
    </source>
</evidence>
<dbReference type="SMART" id="SM00422">
    <property type="entry name" value="HTH_MERR"/>
    <property type="match status" value="1"/>
</dbReference>
<dbReference type="SUPFAM" id="SSF46955">
    <property type="entry name" value="Putative DNA-binding domain"/>
    <property type="match status" value="1"/>
</dbReference>
<dbReference type="Proteomes" id="UP000183263">
    <property type="component" value="Unassembled WGS sequence"/>
</dbReference>
<keyword evidence="1 2" id="KW-0238">DNA-binding</keyword>
<dbReference type="PROSITE" id="PS00552">
    <property type="entry name" value="HTH_MERR_1"/>
    <property type="match status" value="1"/>
</dbReference>
<dbReference type="RefSeq" id="WP_072739725.1">
    <property type="nucleotide sequence ID" value="NZ_CP048813.1"/>
</dbReference>
<dbReference type="AlphaFoldDB" id="A0A1G8QWG2"/>
<dbReference type="CDD" id="cd01106">
    <property type="entry name" value="HTH_TipAL-Mta"/>
    <property type="match status" value="1"/>
</dbReference>
<dbReference type="InterPro" id="IPR009061">
    <property type="entry name" value="DNA-bd_dom_put_sf"/>
</dbReference>
<evidence type="ECO:0000313" key="2">
    <source>
        <dbReference type="EMBL" id="SDJ09036.1"/>
    </source>
</evidence>
<proteinExistence type="predicted"/>
<dbReference type="PANTHER" id="PTHR30204">
    <property type="entry name" value="REDOX-CYCLING DRUG-SENSING TRANSCRIPTIONAL ACTIVATOR SOXR"/>
    <property type="match status" value="1"/>
</dbReference>
<dbReference type="GO" id="GO:0003700">
    <property type="term" value="F:DNA-binding transcription factor activity"/>
    <property type="evidence" value="ECO:0007669"/>
    <property type="project" value="InterPro"/>
</dbReference>
<dbReference type="GO" id="GO:0003677">
    <property type="term" value="F:DNA binding"/>
    <property type="evidence" value="ECO:0007669"/>
    <property type="project" value="UniProtKB-KW"/>
</dbReference>
<dbReference type="InterPro" id="IPR012925">
    <property type="entry name" value="TipAS_dom"/>
</dbReference>
<dbReference type="EMBL" id="FNDN01000016">
    <property type="protein sequence ID" value="SDJ09036.1"/>
    <property type="molecule type" value="Genomic_DNA"/>
</dbReference>
<dbReference type="Pfam" id="PF13411">
    <property type="entry name" value="MerR_1"/>
    <property type="match status" value="1"/>
</dbReference>
<dbReference type="PROSITE" id="PS50937">
    <property type="entry name" value="HTH_MERR_2"/>
    <property type="match status" value="1"/>
</dbReference>
<name>A0A1G8QWG2_9NOCA</name>
<keyword evidence="3" id="KW-1185">Reference proteome</keyword>
<dbReference type="Pfam" id="PF07739">
    <property type="entry name" value="TipAS"/>
    <property type="match status" value="1"/>
</dbReference>
<reference evidence="2 3" key="1">
    <citation type="submission" date="2016-10" db="EMBL/GenBank/DDBJ databases">
        <authorList>
            <person name="de Groot N.N."/>
        </authorList>
    </citation>
    <scope>NUCLEOTIDE SEQUENCE [LARGE SCALE GENOMIC DNA]</scope>
    <source>
        <strain evidence="2 3">DSM 44892</strain>
    </source>
</reference>
<protein>
    <submittedName>
        <fullName evidence="2">DNA-binding transcriptional regulator, MerR family</fullName>
    </submittedName>
</protein>
<dbReference type="OrthoDB" id="9809391at2"/>
<dbReference type="Gene3D" id="1.10.1660.10">
    <property type="match status" value="1"/>
</dbReference>
<accession>A0A1G8QWG2</accession>
<dbReference type="PANTHER" id="PTHR30204:SF90">
    <property type="entry name" value="HTH-TYPE TRANSCRIPTIONAL ACTIVATOR MTA"/>
    <property type="match status" value="1"/>
</dbReference>
<dbReference type="InterPro" id="IPR000551">
    <property type="entry name" value="MerR-type_HTH_dom"/>
</dbReference>
<dbReference type="PRINTS" id="PR00040">
    <property type="entry name" value="HTHMERR"/>
</dbReference>
<sequence>MDGIKVGALAEQSGLTVRTLHHYDQVGLVSPSARTSAGHRLYVDADVDRLYRVVVLRQLGLSIPVVKDLLAGSLTLREVLHRQRAYLTHRIGELTRLETRVAGLLAESDGPRSTDLLEVVRKVTTMDAMMSKYFDDNQMSQLDRRRAAIGDDAIRKVEQAWPGLIARVDAAVAEGLDPASAQARQLADEWAGLLEGFHGGDEGLRDSLFRMYEENSAQIEEQSGGPSAAALQFITAVEEARGDES</sequence>
<evidence type="ECO:0000256" key="1">
    <source>
        <dbReference type="ARBA" id="ARBA00023125"/>
    </source>
</evidence>
<gene>
    <name evidence="2" type="ORF">SAMN05444695_11633</name>
</gene>
<dbReference type="InterPro" id="IPR047057">
    <property type="entry name" value="MerR_fam"/>
</dbReference>
<organism evidence="2 3">
    <name type="scientific">Rhodococcus triatomae</name>
    <dbReference type="NCBI Taxonomy" id="300028"/>
    <lineage>
        <taxon>Bacteria</taxon>
        <taxon>Bacillati</taxon>
        <taxon>Actinomycetota</taxon>
        <taxon>Actinomycetes</taxon>
        <taxon>Mycobacteriales</taxon>
        <taxon>Nocardiaceae</taxon>
        <taxon>Rhodococcus</taxon>
    </lineage>
</organism>